<gene>
    <name evidence="4" type="ORF">ASPCAL06886</name>
</gene>
<keyword evidence="2" id="KW-0812">Transmembrane</keyword>
<dbReference type="EMBL" id="CDMC01000005">
    <property type="protein sequence ID" value="CEL05771.1"/>
    <property type="molecule type" value="Genomic_DNA"/>
</dbReference>
<evidence type="ECO:0000256" key="1">
    <source>
        <dbReference type="SAM" id="Coils"/>
    </source>
</evidence>
<dbReference type="STRING" id="454130.A0A0U5G1Z7"/>
<dbReference type="InterPro" id="IPR046529">
    <property type="entry name" value="DUF6594"/>
</dbReference>
<keyword evidence="2" id="KW-0472">Membrane</keyword>
<feature type="coiled-coil region" evidence="1">
    <location>
        <begin position="21"/>
        <end position="83"/>
    </location>
</feature>
<evidence type="ECO:0000313" key="4">
    <source>
        <dbReference type="EMBL" id="CEL05771.1"/>
    </source>
</evidence>
<evidence type="ECO:0000259" key="3">
    <source>
        <dbReference type="Pfam" id="PF20237"/>
    </source>
</evidence>
<reference evidence="5" key="1">
    <citation type="journal article" date="2016" name="Genome Announc.">
        <title>Draft genome sequences of fungus Aspergillus calidoustus.</title>
        <authorList>
            <person name="Horn F."/>
            <person name="Linde J."/>
            <person name="Mattern D.J."/>
            <person name="Walther G."/>
            <person name="Guthke R."/>
            <person name="Scherlach K."/>
            <person name="Martin K."/>
            <person name="Brakhage A.A."/>
            <person name="Petzke L."/>
            <person name="Valiante V."/>
        </authorList>
    </citation>
    <scope>NUCLEOTIDE SEQUENCE [LARGE SCALE GENOMIC DNA]</scope>
    <source>
        <strain evidence="5">SF006504</strain>
    </source>
</reference>
<dbReference type="Proteomes" id="UP000054771">
    <property type="component" value="Unassembled WGS sequence"/>
</dbReference>
<dbReference type="OMA" id="KEVAYIN"/>
<dbReference type="OrthoDB" id="5341582at2759"/>
<organism evidence="4 5">
    <name type="scientific">Aspergillus calidoustus</name>
    <dbReference type="NCBI Taxonomy" id="454130"/>
    <lineage>
        <taxon>Eukaryota</taxon>
        <taxon>Fungi</taxon>
        <taxon>Dikarya</taxon>
        <taxon>Ascomycota</taxon>
        <taxon>Pezizomycotina</taxon>
        <taxon>Eurotiomycetes</taxon>
        <taxon>Eurotiomycetidae</taxon>
        <taxon>Eurotiales</taxon>
        <taxon>Aspergillaceae</taxon>
        <taxon>Aspergillus</taxon>
        <taxon>Aspergillus subgen. Nidulantes</taxon>
    </lineage>
</organism>
<keyword evidence="2" id="KW-1133">Transmembrane helix</keyword>
<keyword evidence="5" id="KW-1185">Reference proteome</keyword>
<name>A0A0U5G1Z7_ASPCI</name>
<sequence length="259" mass="29659">MTADDQFTIAKRFDTLHMRNVLYLQDTMAEIEDRLMQLDKEETCQTFLSSRRYDDNSERQELLRNLNAQLEAYDNAVLRYQTLLQLPPVSSAVKSSVRNWVLAKKPLVRSESRVFLDNEHEADIVALKPPNNDFDHGIIFRLFAVGVTYAPRLSKMLFSSPGIDQKSSDPQVILLSSHSVMIFIRMLHALFATLWLATPVLVLNFLSNVQHRLLVFIVFLVALALATATMERVRKYEILISVATYCTVLVVFFDSNTRG</sequence>
<feature type="transmembrane region" description="Helical" evidence="2">
    <location>
        <begin position="236"/>
        <end position="253"/>
    </location>
</feature>
<keyword evidence="1" id="KW-0175">Coiled coil</keyword>
<feature type="transmembrane region" description="Helical" evidence="2">
    <location>
        <begin position="182"/>
        <end position="206"/>
    </location>
</feature>
<evidence type="ECO:0000313" key="5">
    <source>
        <dbReference type="Proteomes" id="UP000054771"/>
    </source>
</evidence>
<feature type="transmembrane region" description="Helical" evidence="2">
    <location>
        <begin position="213"/>
        <end position="230"/>
    </location>
</feature>
<proteinExistence type="predicted"/>
<accession>A0A0U5G1Z7</accession>
<dbReference type="PANTHER" id="PTHR34502">
    <property type="entry name" value="DUF6594 DOMAIN-CONTAINING PROTEIN-RELATED"/>
    <property type="match status" value="1"/>
</dbReference>
<dbReference type="Pfam" id="PF20237">
    <property type="entry name" value="DUF6594"/>
    <property type="match status" value="1"/>
</dbReference>
<dbReference type="PANTHER" id="PTHR34502:SF5">
    <property type="entry name" value="DUF6594 DOMAIN-CONTAINING PROTEIN"/>
    <property type="match status" value="1"/>
</dbReference>
<dbReference type="AlphaFoldDB" id="A0A0U5G1Z7"/>
<feature type="domain" description="DUF6594" evidence="3">
    <location>
        <begin position="1"/>
        <end position="250"/>
    </location>
</feature>
<evidence type="ECO:0000256" key="2">
    <source>
        <dbReference type="SAM" id="Phobius"/>
    </source>
</evidence>
<protein>
    <recommendedName>
        <fullName evidence="3">DUF6594 domain-containing protein</fullName>
    </recommendedName>
</protein>